<proteinExistence type="predicted"/>
<dbReference type="Pfam" id="PF00313">
    <property type="entry name" value="CSD"/>
    <property type="match status" value="1"/>
</dbReference>
<organism evidence="2 3">
    <name type="scientific">Saccharopolyspora cebuensis</name>
    <dbReference type="NCBI Taxonomy" id="418759"/>
    <lineage>
        <taxon>Bacteria</taxon>
        <taxon>Bacillati</taxon>
        <taxon>Actinomycetota</taxon>
        <taxon>Actinomycetes</taxon>
        <taxon>Pseudonocardiales</taxon>
        <taxon>Pseudonocardiaceae</taxon>
        <taxon>Saccharopolyspora</taxon>
    </lineage>
</organism>
<dbReference type="InterPro" id="IPR002059">
    <property type="entry name" value="CSP_DNA-bd"/>
</dbReference>
<sequence length="91" mass="10744">MDTEGEHVGRVRVWHTEYGWGVVEVAGEEVWAHFSRLEATGFRALAEGDRVRLRVEAAEQDGYRWRATWVRRLPERRRGRWSVRRRTGHSG</sequence>
<comment type="caution">
    <text evidence="2">The sequence shown here is derived from an EMBL/GenBank/DDBJ whole genome shotgun (WGS) entry which is preliminary data.</text>
</comment>
<evidence type="ECO:0000259" key="1">
    <source>
        <dbReference type="Pfam" id="PF00313"/>
    </source>
</evidence>
<dbReference type="Proteomes" id="UP001564626">
    <property type="component" value="Unassembled WGS sequence"/>
</dbReference>
<keyword evidence="3" id="KW-1185">Reference proteome</keyword>
<dbReference type="RefSeq" id="WP_345359644.1">
    <property type="nucleotide sequence ID" value="NZ_BAABII010000004.1"/>
</dbReference>
<evidence type="ECO:0000313" key="3">
    <source>
        <dbReference type="Proteomes" id="UP001564626"/>
    </source>
</evidence>
<accession>A0ABV4CGA7</accession>
<protein>
    <submittedName>
        <fullName evidence="2">Cold-shock protein</fullName>
    </submittedName>
</protein>
<name>A0ABV4CGA7_9PSEU</name>
<evidence type="ECO:0000313" key="2">
    <source>
        <dbReference type="EMBL" id="MEY8039528.1"/>
    </source>
</evidence>
<reference evidence="2 3" key="1">
    <citation type="submission" date="2024-08" db="EMBL/GenBank/DDBJ databases">
        <title>Genome mining of Saccharopolyspora cebuensis PGLac3 from Nigerian medicinal plant.</title>
        <authorList>
            <person name="Ezeobiora C.E."/>
            <person name="Igbokwe N.H."/>
            <person name="Amin D.H."/>
            <person name="Mendie U.E."/>
        </authorList>
    </citation>
    <scope>NUCLEOTIDE SEQUENCE [LARGE SCALE GENOMIC DNA]</scope>
    <source>
        <strain evidence="2 3">PGLac3</strain>
    </source>
</reference>
<dbReference type="InterPro" id="IPR012340">
    <property type="entry name" value="NA-bd_OB-fold"/>
</dbReference>
<dbReference type="SUPFAM" id="SSF50249">
    <property type="entry name" value="Nucleic acid-binding proteins"/>
    <property type="match status" value="1"/>
</dbReference>
<dbReference type="Gene3D" id="2.40.50.140">
    <property type="entry name" value="Nucleic acid-binding proteins"/>
    <property type="match status" value="1"/>
</dbReference>
<gene>
    <name evidence="2" type="ORF">AB8O55_08970</name>
</gene>
<dbReference type="EMBL" id="JBGEHV010000012">
    <property type="protein sequence ID" value="MEY8039528.1"/>
    <property type="molecule type" value="Genomic_DNA"/>
</dbReference>
<feature type="domain" description="CSD" evidence="1">
    <location>
        <begin position="9"/>
        <end position="59"/>
    </location>
</feature>